<accession>A0A7W7S827</accession>
<organism evidence="3 4">
    <name type="scientific">Kitasatospora gansuensis</name>
    <dbReference type="NCBI Taxonomy" id="258050"/>
    <lineage>
        <taxon>Bacteria</taxon>
        <taxon>Bacillati</taxon>
        <taxon>Actinomycetota</taxon>
        <taxon>Actinomycetes</taxon>
        <taxon>Kitasatosporales</taxon>
        <taxon>Streptomycetaceae</taxon>
        <taxon>Kitasatospora</taxon>
    </lineage>
</organism>
<dbReference type="Pfam" id="PF13602">
    <property type="entry name" value="ADH_zinc_N_2"/>
    <property type="match status" value="1"/>
</dbReference>
<dbReference type="RefSeq" id="WP_184912061.1">
    <property type="nucleotide sequence ID" value="NZ_JACHJR010000001.1"/>
</dbReference>
<dbReference type="InterPro" id="IPR020843">
    <property type="entry name" value="ER"/>
</dbReference>
<evidence type="ECO:0000313" key="3">
    <source>
        <dbReference type="EMBL" id="MBB4945565.1"/>
    </source>
</evidence>
<dbReference type="PANTHER" id="PTHR44154">
    <property type="entry name" value="QUINONE OXIDOREDUCTASE"/>
    <property type="match status" value="1"/>
</dbReference>
<gene>
    <name evidence="3" type="ORF">F4556_001100</name>
</gene>
<dbReference type="Pfam" id="PF08240">
    <property type="entry name" value="ADH_N"/>
    <property type="match status" value="1"/>
</dbReference>
<dbReference type="InterPro" id="IPR013154">
    <property type="entry name" value="ADH-like_N"/>
</dbReference>
<dbReference type="InterPro" id="IPR036291">
    <property type="entry name" value="NAD(P)-bd_dom_sf"/>
</dbReference>
<dbReference type="CDD" id="cd05289">
    <property type="entry name" value="MDR_like_2"/>
    <property type="match status" value="1"/>
</dbReference>
<evidence type="ECO:0000259" key="2">
    <source>
        <dbReference type="SMART" id="SM00829"/>
    </source>
</evidence>
<dbReference type="InterPro" id="IPR051603">
    <property type="entry name" value="Zinc-ADH_QOR/CCCR"/>
</dbReference>
<dbReference type="InterPro" id="IPR011032">
    <property type="entry name" value="GroES-like_sf"/>
</dbReference>
<dbReference type="Proteomes" id="UP000573327">
    <property type="component" value="Unassembled WGS sequence"/>
</dbReference>
<dbReference type="Gene3D" id="3.90.180.10">
    <property type="entry name" value="Medium-chain alcohol dehydrogenases, catalytic domain"/>
    <property type="match status" value="1"/>
</dbReference>
<dbReference type="EMBL" id="JACHJR010000001">
    <property type="protein sequence ID" value="MBB4945565.1"/>
    <property type="molecule type" value="Genomic_DNA"/>
</dbReference>
<evidence type="ECO:0000313" key="4">
    <source>
        <dbReference type="Proteomes" id="UP000573327"/>
    </source>
</evidence>
<dbReference type="SUPFAM" id="SSF50129">
    <property type="entry name" value="GroES-like"/>
    <property type="match status" value="1"/>
</dbReference>
<comment type="caution">
    <text evidence="3">The sequence shown here is derived from an EMBL/GenBank/DDBJ whole genome shotgun (WGS) entry which is preliminary data.</text>
</comment>
<evidence type="ECO:0000256" key="1">
    <source>
        <dbReference type="ARBA" id="ARBA00022857"/>
    </source>
</evidence>
<sequence>MSKAFGFVAYGGPETQEFLDRPVPVPGPGQVLIAVHAAGVNPADWKVRQGLFGTAEPTPRVLGLEAAGVVQVLGEGVVGLVIGDPVFGPTRGGAFAEHTLLEAANAAKVPDDVSFTQAATLSVATATAYDAVEQLALTPGQVLLVLGVAGGVGSAAAQIAAARGIKVLGTASDQAREYVASLGATQIAYGEGVAGRVKAAAPDGVDGILDLVGGEDARVASTTLRAGGRLVSTADRVTVVGLGGEYVKRRYSGEVLTALAALVANGGLDPRISETFTLDHAAEAMLAVESGHARGKCVIEIR</sequence>
<proteinExistence type="predicted"/>
<feature type="domain" description="Enoyl reductase (ER)" evidence="2">
    <location>
        <begin position="11"/>
        <end position="299"/>
    </location>
</feature>
<dbReference type="SUPFAM" id="SSF51735">
    <property type="entry name" value="NAD(P)-binding Rossmann-fold domains"/>
    <property type="match status" value="1"/>
</dbReference>
<protein>
    <submittedName>
        <fullName evidence="3">NADPH:quinone reductase-like Zn-dependent oxidoreductase</fullName>
    </submittedName>
</protein>
<dbReference type="Gene3D" id="3.40.50.720">
    <property type="entry name" value="NAD(P)-binding Rossmann-like Domain"/>
    <property type="match status" value="1"/>
</dbReference>
<reference evidence="3 4" key="1">
    <citation type="submission" date="2020-08" db="EMBL/GenBank/DDBJ databases">
        <title>Sequencing the genomes of 1000 actinobacteria strains.</title>
        <authorList>
            <person name="Klenk H.-P."/>
        </authorList>
    </citation>
    <scope>NUCLEOTIDE SEQUENCE [LARGE SCALE GENOMIC DNA]</scope>
    <source>
        <strain evidence="3 4">DSM 44786</strain>
    </source>
</reference>
<dbReference type="AlphaFoldDB" id="A0A7W7S827"/>
<keyword evidence="4" id="KW-1185">Reference proteome</keyword>
<dbReference type="PANTHER" id="PTHR44154:SF1">
    <property type="entry name" value="QUINONE OXIDOREDUCTASE"/>
    <property type="match status" value="1"/>
</dbReference>
<name>A0A7W7S827_9ACTN</name>
<dbReference type="SMART" id="SM00829">
    <property type="entry name" value="PKS_ER"/>
    <property type="match status" value="1"/>
</dbReference>
<keyword evidence="1" id="KW-0521">NADP</keyword>
<dbReference type="GO" id="GO:0016491">
    <property type="term" value="F:oxidoreductase activity"/>
    <property type="evidence" value="ECO:0007669"/>
    <property type="project" value="InterPro"/>
</dbReference>